<evidence type="ECO:0000256" key="1">
    <source>
        <dbReference type="ARBA" id="ARBA00022441"/>
    </source>
</evidence>
<dbReference type="EnsemblPlants" id="Bo3g141300.1">
    <property type="protein sequence ID" value="Bo3g141300.1"/>
    <property type="gene ID" value="Bo3g141300"/>
</dbReference>
<evidence type="ECO:0000256" key="2">
    <source>
        <dbReference type="ARBA" id="ARBA00022737"/>
    </source>
</evidence>
<keyword evidence="5" id="KW-1185">Reference proteome</keyword>
<dbReference type="OMA" id="CREHILS"/>
<dbReference type="Gene3D" id="2.120.10.80">
    <property type="entry name" value="Kelch-type beta propeller"/>
    <property type="match status" value="1"/>
</dbReference>
<accession>A0A0D3BIB9</accession>
<organism evidence="4 5">
    <name type="scientific">Brassica oleracea var. oleracea</name>
    <dbReference type="NCBI Taxonomy" id="109376"/>
    <lineage>
        <taxon>Eukaryota</taxon>
        <taxon>Viridiplantae</taxon>
        <taxon>Streptophyta</taxon>
        <taxon>Embryophyta</taxon>
        <taxon>Tracheophyta</taxon>
        <taxon>Spermatophyta</taxon>
        <taxon>Magnoliopsida</taxon>
        <taxon>eudicotyledons</taxon>
        <taxon>Gunneridae</taxon>
        <taxon>Pentapetalae</taxon>
        <taxon>rosids</taxon>
        <taxon>malvids</taxon>
        <taxon>Brassicales</taxon>
        <taxon>Brassicaceae</taxon>
        <taxon>Brassiceae</taxon>
        <taxon>Brassica</taxon>
    </lineage>
</organism>
<dbReference type="Gramene" id="Bo3g141300.1">
    <property type="protein sequence ID" value="Bo3g141300.1"/>
    <property type="gene ID" value="Bo3g141300"/>
</dbReference>
<dbReference type="AlphaFoldDB" id="A0A0D3BIB9"/>
<dbReference type="HOGENOM" id="CLU_895314_0_0_1"/>
<dbReference type="eggNOG" id="KOG1072">
    <property type="taxonomic scope" value="Eukaryota"/>
</dbReference>
<keyword evidence="2" id="KW-0677">Repeat</keyword>
<keyword evidence="1" id="KW-0880">Kelch repeat</keyword>
<dbReference type="Pfam" id="PF25210">
    <property type="entry name" value="Kelch_FKB95"/>
    <property type="match status" value="1"/>
</dbReference>
<dbReference type="SMART" id="SM00612">
    <property type="entry name" value="Kelch"/>
    <property type="match status" value="1"/>
</dbReference>
<evidence type="ECO:0000259" key="3">
    <source>
        <dbReference type="Pfam" id="PF25210"/>
    </source>
</evidence>
<dbReference type="PANTHER" id="PTHR46344:SF1">
    <property type="entry name" value="OS02G0504900 PROTEIN"/>
    <property type="match status" value="1"/>
</dbReference>
<dbReference type="InterPro" id="IPR015915">
    <property type="entry name" value="Kelch-typ_b-propeller"/>
</dbReference>
<dbReference type="PANTHER" id="PTHR46344">
    <property type="entry name" value="OS02G0202900 PROTEIN"/>
    <property type="match status" value="1"/>
</dbReference>
<reference evidence="4 5" key="1">
    <citation type="journal article" date="2014" name="Genome Biol.">
        <title>Transcriptome and methylome profiling reveals relics of genome dominance in the mesopolyploid Brassica oleracea.</title>
        <authorList>
            <person name="Parkin I.A."/>
            <person name="Koh C."/>
            <person name="Tang H."/>
            <person name="Robinson S.J."/>
            <person name="Kagale S."/>
            <person name="Clarke W.E."/>
            <person name="Town C.D."/>
            <person name="Nixon J."/>
            <person name="Krishnakumar V."/>
            <person name="Bidwell S.L."/>
            <person name="Denoeud F."/>
            <person name="Belcram H."/>
            <person name="Links M.G."/>
            <person name="Just J."/>
            <person name="Clarke C."/>
            <person name="Bender T."/>
            <person name="Huebert T."/>
            <person name="Mason A.S."/>
            <person name="Pires J.C."/>
            <person name="Barker G."/>
            <person name="Moore J."/>
            <person name="Walley P.G."/>
            <person name="Manoli S."/>
            <person name="Batley J."/>
            <person name="Edwards D."/>
            <person name="Nelson M.N."/>
            <person name="Wang X."/>
            <person name="Paterson A.H."/>
            <person name="King G."/>
            <person name="Bancroft I."/>
            <person name="Chalhoub B."/>
            <person name="Sharpe A.G."/>
        </authorList>
    </citation>
    <scope>NUCLEOTIDE SEQUENCE</scope>
    <source>
        <strain evidence="4 5">cv. TO1000</strain>
    </source>
</reference>
<evidence type="ECO:0000313" key="4">
    <source>
        <dbReference type="EnsemblPlants" id="Bo3g141300.1"/>
    </source>
</evidence>
<protein>
    <recommendedName>
        <fullName evidence="3">FKB95-like N-terminal Kelch domain-containing protein</fullName>
    </recommendedName>
</protein>
<sequence length="311" mass="35227">MEKVPSKRALSGRSKVDRIGGGVNVCCDGRPVLKRQPVRKIRVRGSFRRIRKQSGTDPSRPWSFHVRFRVAVLHGAKIVFIGGYSVVEGSSIDGTGISSSADVYEFDPESNRWRKLASMNIPRHDFACAVVDGLLYVVRGKDSCREHILSAEVYNPETNQWSLMDCPDRHVLGDFAFSFKSKLYAVGNGSRFIDVYDLKTKTWEELDSGKSLLVYSYTVIRNKVYFLDYNMSGLGVFDLEENSRSSVFVPHESRSDSWFRLREWNNKVILIAGFRGYNALTGDLDKEDASKWTVTQIRPSGDDATILLINF</sequence>
<evidence type="ECO:0000313" key="5">
    <source>
        <dbReference type="Proteomes" id="UP000032141"/>
    </source>
</evidence>
<reference evidence="4" key="2">
    <citation type="submission" date="2015-03" db="UniProtKB">
        <authorList>
            <consortium name="EnsemblPlants"/>
        </authorList>
    </citation>
    <scope>IDENTIFICATION</scope>
</reference>
<dbReference type="SUPFAM" id="SSF117281">
    <property type="entry name" value="Kelch motif"/>
    <property type="match status" value="1"/>
</dbReference>
<feature type="domain" description="FKB95-like N-terminal Kelch" evidence="3">
    <location>
        <begin position="71"/>
        <end position="247"/>
    </location>
</feature>
<dbReference type="InterPro" id="IPR006652">
    <property type="entry name" value="Kelch_1"/>
</dbReference>
<name>A0A0D3BIB9_BRAOL</name>
<dbReference type="Proteomes" id="UP000032141">
    <property type="component" value="Chromosome C3"/>
</dbReference>
<dbReference type="InterPro" id="IPR057499">
    <property type="entry name" value="Kelch_FKB95"/>
</dbReference>
<proteinExistence type="predicted"/>